<accession>A0ABD3DQ55</accession>
<dbReference type="SUPFAM" id="SSF54928">
    <property type="entry name" value="RNA-binding domain, RBD"/>
    <property type="match status" value="1"/>
</dbReference>
<name>A0ABD3DQ55_9LAMI</name>
<dbReference type="Proteomes" id="UP001632038">
    <property type="component" value="Unassembled WGS sequence"/>
</dbReference>
<dbReference type="InterPro" id="IPR012677">
    <property type="entry name" value="Nucleotide-bd_a/b_plait_sf"/>
</dbReference>
<evidence type="ECO:0000256" key="1">
    <source>
        <dbReference type="SAM" id="MobiDB-lite"/>
    </source>
</evidence>
<reference evidence="3" key="1">
    <citation type="journal article" date="2024" name="IScience">
        <title>Strigolactones Initiate the Formation of Haustorium-like Structures in Castilleja.</title>
        <authorList>
            <person name="Buerger M."/>
            <person name="Peterson D."/>
            <person name="Chory J."/>
        </authorList>
    </citation>
    <scope>NUCLEOTIDE SEQUENCE [LARGE SCALE GENOMIC DNA]</scope>
</reference>
<evidence type="ECO:0000313" key="2">
    <source>
        <dbReference type="EMBL" id="KAL3644423.1"/>
    </source>
</evidence>
<keyword evidence="3" id="KW-1185">Reference proteome</keyword>
<dbReference type="EMBL" id="JAVIJP010000014">
    <property type="protein sequence ID" value="KAL3644423.1"/>
    <property type="molecule type" value="Genomic_DNA"/>
</dbReference>
<dbReference type="AlphaFoldDB" id="A0ABD3DQ55"/>
<dbReference type="Gene3D" id="3.30.70.330">
    <property type="match status" value="1"/>
</dbReference>
<proteinExistence type="predicted"/>
<protein>
    <recommendedName>
        <fullName evidence="4">RRM domain-containing protein</fullName>
    </recommendedName>
</protein>
<evidence type="ECO:0008006" key="4">
    <source>
        <dbReference type="Google" id="ProtNLM"/>
    </source>
</evidence>
<dbReference type="InterPro" id="IPR035979">
    <property type="entry name" value="RBD_domain_sf"/>
</dbReference>
<gene>
    <name evidence="2" type="ORF">CASFOL_011726</name>
</gene>
<feature type="region of interest" description="Disordered" evidence="1">
    <location>
        <begin position="90"/>
        <end position="118"/>
    </location>
</feature>
<evidence type="ECO:0000313" key="3">
    <source>
        <dbReference type="Proteomes" id="UP001632038"/>
    </source>
</evidence>
<organism evidence="2 3">
    <name type="scientific">Castilleja foliolosa</name>
    <dbReference type="NCBI Taxonomy" id="1961234"/>
    <lineage>
        <taxon>Eukaryota</taxon>
        <taxon>Viridiplantae</taxon>
        <taxon>Streptophyta</taxon>
        <taxon>Embryophyta</taxon>
        <taxon>Tracheophyta</taxon>
        <taxon>Spermatophyta</taxon>
        <taxon>Magnoliopsida</taxon>
        <taxon>eudicotyledons</taxon>
        <taxon>Gunneridae</taxon>
        <taxon>Pentapetalae</taxon>
        <taxon>asterids</taxon>
        <taxon>lamiids</taxon>
        <taxon>Lamiales</taxon>
        <taxon>Orobanchaceae</taxon>
        <taxon>Pedicularideae</taxon>
        <taxon>Castillejinae</taxon>
        <taxon>Castilleja</taxon>
    </lineage>
</organism>
<sequence>MEYEAAIFRYAKSKRCGYVQFKTEHEAQLAVNYFDYSLMDTCTIFYQIALKKDDEKKKKKKKKKSKKDAIEALEDTEGSSFQGRVLHVEPAKQRYQSDAPETINASKTLKQKRNAERK</sequence>
<comment type="caution">
    <text evidence="2">The sequence shown here is derived from an EMBL/GenBank/DDBJ whole genome shotgun (WGS) entry which is preliminary data.</text>
</comment>